<accession>A0A856MES2</accession>
<proteinExistence type="predicted"/>
<dbReference type="KEGG" id="bsen:DP114_09830"/>
<dbReference type="AlphaFoldDB" id="A0A856MES2"/>
<evidence type="ECO:0000313" key="1">
    <source>
        <dbReference type="EMBL" id="QDL08161.1"/>
    </source>
</evidence>
<gene>
    <name evidence="1" type="ORF">DP114_09830</name>
</gene>
<name>A0A856MES2_9CYAN</name>
<dbReference type="Proteomes" id="UP000503129">
    <property type="component" value="Chromosome"/>
</dbReference>
<protein>
    <submittedName>
        <fullName evidence="1">Uncharacterized protein</fullName>
    </submittedName>
</protein>
<organism evidence="1 2">
    <name type="scientific">Brasilonema sennae CENA114</name>
    <dbReference type="NCBI Taxonomy" id="415709"/>
    <lineage>
        <taxon>Bacteria</taxon>
        <taxon>Bacillati</taxon>
        <taxon>Cyanobacteriota</taxon>
        <taxon>Cyanophyceae</taxon>
        <taxon>Nostocales</taxon>
        <taxon>Scytonemataceae</taxon>
        <taxon>Brasilonema</taxon>
        <taxon>Bromeliae group (in: Brasilonema)</taxon>
    </lineage>
</organism>
<dbReference type="EMBL" id="CP030118">
    <property type="protein sequence ID" value="QDL08161.1"/>
    <property type="molecule type" value="Genomic_DNA"/>
</dbReference>
<reference evidence="1 2" key="1">
    <citation type="submission" date="2018-06" db="EMBL/GenBank/DDBJ databases">
        <title>Comparative genomics of Brasilonema spp. strains.</title>
        <authorList>
            <person name="Alvarenga D.O."/>
            <person name="Fiore M.F."/>
            <person name="Varani A.M."/>
        </authorList>
    </citation>
    <scope>NUCLEOTIDE SEQUENCE [LARGE SCALE GENOMIC DNA]</scope>
    <source>
        <strain evidence="1 2">CENA114</strain>
    </source>
</reference>
<keyword evidence="2" id="KW-1185">Reference proteome</keyword>
<evidence type="ECO:0000313" key="2">
    <source>
        <dbReference type="Proteomes" id="UP000503129"/>
    </source>
</evidence>
<sequence length="89" mass="10353">MLDEGFPTEVSGYSSALGRLSLRRLWRTRRVKVEQAASVTNHLQLEKLVYHHKKKLTCITTKLYYRDIGDNITCEEKTEATCIRKVKIL</sequence>